<sequence length="63" mass="6661">GDGRRLGEELEDSLLIAGDQECHDSDGGQQSSEVAETPKKSSSSSTDHAIRLHTAITSDLPPK</sequence>
<dbReference type="EnsemblPlants" id="AET6Gv20167300.13">
    <property type="protein sequence ID" value="AET6Gv20167300.13"/>
    <property type="gene ID" value="AET6Gv20167300"/>
</dbReference>
<proteinExistence type="predicted"/>
<reference evidence="3" key="1">
    <citation type="journal article" date="2014" name="Science">
        <title>Ancient hybridizations among the ancestral genomes of bread wheat.</title>
        <authorList>
            <consortium name="International Wheat Genome Sequencing Consortium,"/>
            <person name="Marcussen T."/>
            <person name="Sandve S.R."/>
            <person name="Heier L."/>
            <person name="Spannagl M."/>
            <person name="Pfeifer M."/>
            <person name="Jakobsen K.S."/>
            <person name="Wulff B.B."/>
            <person name="Steuernagel B."/>
            <person name="Mayer K.F."/>
            <person name="Olsen O.A."/>
        </authorList>
    </citation>
    <scope>NUCLEOTIDE SEQUENCE [LARGE SCALE GENOMIC DNA]</scope>
    <source>
        <strain evidence="3">cv. AL8/78</strain>
    </source>
</reference>
<evidence type="ECO:0000256" key="1">
    <source>
        <dbReference type="SAM" id="MobiDB-lite"/>
    </source>
</evidence>
<dbReference type="AlphaFoldDB" id="A0A453N0Q5"/>
<keyword evidence="3" id="KW-1185">Reference proteome</keyword>
<name>A0A453N0Q5_AEGTS</name>
<feature type="region of interest" description="Disordered" evidence="1">
    <location>
        <begin position="18"/>
        <end position="63"/>
    </location>
</feature>
<dbReference type="Gramene" id="AET6Gv20167300.13">
    <property type="protein sequence ID" value="AET6Gv20167300.13"/>
    <property type="gene ID" value="AET6Gv20167300"/>
</dbReference>
<reference evidence="2" key="5">
    <citation type="journal article" date="2021" name="G3 (Bethesda)">
        <title>Aegilops tauschii genome assembly Aet v5.0 features greater sequence contiguity and improved annotation.</title>
        <authorList>
            <person name="Wang L."/>
            <person name="Zhu T."/>
            <person name="Rodriguez J.C."/>
            <person name="Deal K.R."/>
            <person name="Dubcovsky J."/>
            <person name="McGuire P.E."/>
            <person name="Lux T."/>
            <person name="Spannagl M."/>
            <person name="Mayer K.F.X."/>
            <person name="Baldrich P."/>
            <person name="Meyers B.C."/>
            <person name="Huo N."/>
            <person name="Gu Y.Q."/>
            <person name="Zhou H."/>
            <person name="Devos K.M."/>
            <person name="Bennetzen J.L."/>
            <person name="Unver T."/>
            <person name="Budak H."/>
            <person name="Gulick P.J."/>
            <person name="Galiba G."/>
            <person name="Kalapos B."/>
            <person name="Nelson D.R."/>
            <person name="Li P."/>
            <person name="You F.M."/>
            <person name="Luo M.C."/>
            <person name="Dvorak J."/>
        </authorList>
    </citation>
    <scope>NUCLEOTIDE SEQUENCE [LARGE SCALE GENOMIC DNA]</scope>
    <source>
        <strain evidence="2">cv. AL8/78</strain>
    </source>
</reference>
<reference evidence="2" key="4">
    <citation type="submission" date="2019-03" db="UniProtKB">
        <authorList>
            <consortium name="EnsemblPlants"/>
        </authorList>
    </citation>
    <scope>IDENTIFICATION</scope>
</reference>
<reference evidence="3" key="2">
    <citation type="journal article" date="2017" name="Nat. Plants">
        <title>The Aegilops tauschii genome reveals multiple impacts of transposons.</title>
        <authorList>
            <person name="Zhao G."/>
            <person name="Zou C."/>
            <person name="Li K."/>
            <person name="Wang K."/>
            <person name="Li T."/>
            <person name="Gao L."/>
            <person name="Zhang X."/>
            <person name="Wang H."/>
            <person name="Yang Z."/>
            <person name="Liu X."/>
            <person name="Jiang W."/>
            <person name="Mao L."/>
            <person name="Kong X."/>
            <person name="Jiao Y."/>
            <person name="Jia J."/>
        </authorList>
    </citation>
    <scope>NUCLEOTIDE SEQUENCE [LARGE SCALE GENOMIC DNA]</scope>
    <source>
        <strain evidence="3">cv. AL8/78</strain>
    </source>
</reference>
<feature type="compositionally biased region" description="Polar residues" evidence="1">
    <location>
        <begin position="27"/>
        <end position="47"/>
    </location>
</feature>
<organism evidence="2 3">
    <name type="scientific">Aegilops tauschii subsp. strangulata</name>
    <name type="common">Goatgrass</name>
    <dbReference type="NCBI Taxonomy" id="200361"/>
    <lineage>
        <taxon>Eukaryota</taxon>
        <taxon>Viridiplantae</taxon>
        <taxon>Streptophyta</taxon>
        <taxon>Embryophyta</taxon>
        <taxon>Tracheophyta</taxon>
        <taxon>Spermatophyta</taxon>
        <taxon>Magnoliopsida</taxon>
        <taxon>Liliopsida</taxon>
        <taxon>Poales</taxon>
        <taxon>Poaceae</taxon>
        <taxon>BOP clade</taxon>
        <taxon>Pooideae</taxon>
        <taxon>Triticodae</taxon>
        <taxon>Triticeae</taxon>
        <taxon>Triticinae</taxon>
        <taxon>Aegilops</taxon>
    </lineage>
</organism>
<evidence type="ECO:0000313" key="3">
    <source>
        <dbReference type="Proteomes" id="UP000015105"/>
    </source>
</evidence>
<dbReference type="Proteomes" id="UP000015105">
    <property type="component" value="Chromosome 6D"/>
</dbReference>
<reference evidence="2" key="3">
    <citation type="journal article" date="2017" name="Nature">
        <title>Genome sequence of the progenitor of the wheat D genome Aegilops tauschii.</title>
        <authorList>
            <person name="Luo M.C."/>
            <person name="Gu Y.Q."/>
            <person name="Puiu D."/>
            <person name="Wang H."/>
            <person name="Twardziok S.O."/>
            <person name="Deal K.R."/>
            <person name="Huo N."/>
            <person name="Zhu T."/>
            <person name="Wang L."/>
            <person name="Wang Y."/>
            <person name="McGuire P.E."/>
            <person name="Liu S."/>
            <person name="Long H."/>
            <person name="Ramasamy R.K."/>
            <person name="Rodriguez J.C."/>
            <person name="Van S.L."/>
            <person name="Yuan L."/>
            <person name="Wang Z."/>
            <person name="Xia Z."/>
            <person name="Xiao L."/>
            <person name="Anderson O.D."/>
            <person name="Ouyang S."/>
            <person name="Liang Y."/>
            <person name="Zimin A.V."/>
            <person name="Pertea G."/>
            <person name="Qi P."/>
            <person name="Bennetzen J.L."/>
            <person name="Dai X."/>
            <person name="Dawson M.W."/>
            <person name="Muller H.G."/>
            <person name="Kugler K."/>
            <person name="Rivarola-Duarte L."/>
            <person name="Spannagl M."/>
            <person name="Mayer K.F.X."/>
            <person name="Lu F.H."/>
            <person name="Bevan M.W."/>
            <person name="Leroy P."/>
            <person name="Li P."/>
            <person name="You F.M."/>
            <person name="Sun Q."/>
            <person name="Liu Z."/>
            <person name="Lyons E."/>
            <person name="Wicker T."/>
            <person name="Salzberg S.L."/>
            <person name="Devos K.M."/>
            <person name="Dvorak J."/>
        </authorList>
    </citation>
    <scope>NUCLEOTIDE SEQUENCE [LARGE SCALE GENOMIC DNA]</scope>
    <source>
        <strain evidence="2">cv. AL8/78</strain>
    </source>
</reference>
<accession>A0A453N0Q5</accession>
<protein>
    <submittedName>
        <fullName evidence="2">Uncharacterized protein</fullName>
    </submittedName>
</protein>
<evidence type="ECO:0000313" key="2">
    <source>
        <dbReference type="EnsemblPlants" id="AET6Gv20167300.13"/>
    </source>
</evidence>